<evidence type="ECO:0000256" key="9">
    <source>
        <dbReference type="HAMAP-Rule" id="MF_01088"/>
    </source>
</evidence>
<dbReference type="EMBL" id="JAGGMQ010000001">
    <property type="protein sequence ID" value="MBP2168795.1"/>
    <property type="molecule type" value="Genomic_DNA"/>
</dbReference>
<evidence type="ECO:0000256" key="3">
    <source>
        <dbReference type="ARBA" id="ARBA00021128"/>
    </source>
</evidence>
<keyword evidence="8 9" id="KW-0472">Membrane</keyword>
<keyword evidence="4 9" id="KW-1003">Cell membrane</keyword>
<dbReference type="Proteomes" id="UP001195624">
    <property type="component" value="Unassembled WGS sequence"/>
</dbReference>
<comment type="subcellular location">
    <subcellularLocation>
        <location evidence="1">Cell inner membrane</location>
        <topology evidence="1">Multi-pass membrane protein</topology>
    </subcellularLocation>
    <subcellularLocation>
        <location evidence="9">Cell membrane</location>
        <topology evidence="9">Multi-pass membrane protein</topology>
    </subcellularLocation>
</comment>
<sequence length="137" mass="15996">MVWQDTVGCIQRSLLKTFLWYCREGIMISTIALFWALCVVCLVNMARYYSSLRALLVVLRGCDPLLYQYVDGAGFFTSHGQPSKQVRLVRYIWAQRYRDHHDDEFIRRCERVRGQFILTSALCGLVMISLLALAIWH</sequence>
<evidence type="ECO:0000313" key="10">
    <source>
        <dbReference type="EMBL" id="MBP2168795.1"/>
    </source>
</evidence>
<evidence type="ECO:0000256" key="8">
    <source>
        <dbReference type="ARBA" id="ARBA00023136"/>
    </source>
</evidence>
<evidence type="ECO:0000256" key="4">
    <source>
        <dbReference type="ARBA" id="ARBA00022475"/>
    </source>
</evidence>
<keyword evidence="11" id="KW-1185">Reference proteome</keyword>
<dbReference type="InterPro" id="IPR019598">
    <property type="entry name" value="Universal_stress_protein_B"/>
</dbReference>
<name>A0ABS4P868_9GAMM</name>
<reference evidence="11" key="2">
    <citation type="submission" date="2023-07" db="EMBL/GenBank/DDBJ databases">
        <title>Genome mining of underrepresented organisms for secondary metabolites.</title>
        <authorList>
            <person name="D'Agostino P.M."/>
        </authorList>
    </citation>
    <scope>NUCLEOTIDE SEQUENCE [LARGE SCALE GENOMIC DNA]</scope>
    <source>
        <strain evidence="11">WS4403</strain>
    </source>
</reference>
<comment type="caution">
    <text evidence="10">The sequence shown here is derived from an EMBL/GenBank/DDBJ whole genome shotgun (WGS) entry which is preliminary data.</text>
</comment>
<evidence type="ECO:0000313" key="11">
    <source>
        <dbReference type="Proteomes" id="UP001195624"/>
    </source>
</evidence>
<feature type="transmembrane region" description="Helical" evidence="9">
    <location>
        <begin position="116"/>
        <end position="136"/>
    </location>
</feature>
<gene>
    <name evidence="9" type="primary">uspB</name>
    <name evidence="10" type="ORF">J2125_001987</name>
</gene>
<evidence type="ECO:0000256" key="2">
    <source>
        <dbReference type="ARBA" id="ARBA00009803"/>
    </source>
</evidence>
<accession>A0ABS4P868</accession>
<evidence type="ECO:0000256" key="5">
    <source>
        <dbReference type="ARBA" id="ARBA00022519"/>
    </source>
</evidence>
<dbReference type="HAMAP" id="MF_01088">
    <property type="entry name" value="UspB"/>
    <property type="match status" value="1"/>
</dbReference>
<feature type="transmembrane region" description="Helical" evidence="9">
    <location>
        <begin position="26"/>
        <end position="46"/>
    </location>
</feature>
<comment type="similarity">
    <text evidence="2 9">Belongs to the universal stress protein B family.</text>
</comment>
<proteinExistence type="inferred from homology"/>
<keyword evidence="7 9" id="KW-1133">Transmembrane helix</keyword>
<dbReference type="Pfam" id="PF10625">
    <property type="entry name" value="UspB"/>
    <property type="match status" value="1"/>
</dbReference>
<dbReference type="NCBIfam" id="NF003435">
    <property type="entry name" value="PRK04960.1"/>
    <property type="match status" value="1"/>
</dbReference>
<evidence type="ECO:0000256" key="6">
    <source>
        <dbReference type="ARBA" id="ARBA00022692"/>
    </source>
</evidence>
<keyword evidence="6 9" id="KW-0812">Transmembrane</keyword>
<evidence type="ECO:0000256" key="1">
    <source>
        <dbReference type="ARBA" id="ARBA00004429"/>
    </source>
</evidence>
<protein>
    <recommendedName>
        <fullName evidence="3 9">Universal stress protein B</fullName>
    </recommendedName>
</protein>
<evidence type="ECO:0000256" key="7">
    <source>
        <dbReference type="ARBA" id="ARBA00022989"/>
    </source>
</evidence>
<organism evidence="10 11">
    <name type="scientific">Winslowiella toletana</name>
    <dbReference type="NCBI Taxonomy" id="92490"/>
    <lineage>
        <taxon>Bacteria</taxon>
        <taxon>Pseudomonadati</taxon>
        <taxon>Pseudomonadota</taxon>
        <taxon>Gammaproteobacteria</taxon>
        <taxon>Enterobacterales</taxon>
        <taxon>Erwiniaceae</taxon>
        <taxon>Winslowiella</taxon>
    </lineage>
</organism>
<reference evidence="10 11" key="1">
    <citation type="submission" date="2021-03" db="EMBL/GenBank/DDBJ databases">
        <authorList>
            <person name="D'Agostino P."/>
            <person name="Huntemann M."/>
            <person name="Clum A."/>
            <person name="Spunde A."/>
            <person name="Palaniappan K."/>
            <person name="Ritter S."/>
            <person name="Mikhailova N."/>
            <person name="Chen I.-M."/>
            <person name="Stamatis D."/>
            <person name="Reddy T."/>
            <person name="O'Malley R."/>
            <person name="Daum C."/>
            <person name="Shapiro N."/>
            <person name="Ivanova N."/>
            <person name="Kyrpides N."/>
            <person name="Woyke T."/>
        </authorList>
    </citation>
    <scope>NUCLEOTIDE SEQUENCE [LARGE SCALE GENOMIC DNA]</scope>
    <source>
        <strain evidence="10 11">WS4403</strain>
    </source>
</reference>
<keyword evidence="5" id="KW-0997">Cell inner membrane</keyword>